<sequence>MCVPALIALSTDSDPHIRTKSLKLHQDLAGKHASFIHSRDIEGVRKSFEYQSQVRGGPQNVSGYNDNIETTEAVERPIAFLQPLYTMLRSKRSKRNDFLVMLVNIGDVDGTIDGVTATAIGTGVPNQHLVRFVAENISALDFKYLDEVLLVAYQISSVIAGTGLTLHQLFETEGCEGVECESARWRAATEASVSITILFMLREFLKAHYGVTEARCSGFSPGDTSSTVRDKSVAWHVPTSSQTSLAGRGRIDWSACAWATVGLGSPETYKEQRKLFRKMMASSLAVIDELAPMDNNNSGIGNGD</sequence>
<gene>
    <name evidence="1" type="primary">SCC2_2</name>
    <name evidence="1" type="ORF">FBU59_007143</name>
</gene>
<organism evidence="1 2">
    <name type="scientific">Linderina macrospora</name>
    <dbReference type="NCBI Taxonomy" id="4868"/>
    <lineage>
        <taxon>Eukaryota</taxon>
        <taxon>Fungi</taxon>
        <taxon>Fungi incertae sedis</taxon>
        <taxon>Zoopagomycota</taxon>
        <taxon>Kickxellomycotina</taxon>
        <taxon>Kickxellomycetes</taxon>
        <taxon>Kickxellales</taxon>
        <taxon>Kickxellaceae</taxon>
        <taxon>Linderina</taxon>
    </lineage>
</organism>
<name>A0ACC1IXV8_9FUNG</name>
<dbReference type="Proteomes" id="UP001150603">
    <property type="component" value="Unassembled WGS sequence"/>
</dbReference>
<dbReference type="EMBL" id="JANBPW010006676">
    <property type="protein sequence ID" value="KAJ1928271.1"/>
    <property type="molecule type" value="Genomic_DNA"/>
</dbReference>
<feature type="non-terminal residue" evidence="1">
    <location>
        <position position="304"/>
    </location>
</feature>
<evidence type="ECO:0000313" key="1">
    <source>
        <dbReference type="EMBL" id="KAJ1928271.1"/>
    </source>
</evidence>
<keyword evidence="2" id="KW-1185">Reference proteome</keyword>
<protein>
    <submittedName>
        <fullName evidence="1">Sister chromatid cohesion protein 2</fullName>
    </submittedName>
</protein>
<comment type="caution">
    <text evidence="1">The sequence shown here is derived from an EMBL/GenBank/DDBJ whole genome shotgun (WGS) entry which is preliminary data.</text>
</comment>
<accession>A0ACC1IXV8</accession>
<reference evidence="1" key="1">
    <citation type="submission" date="2022-07" db="EMBL/GenBank/DDBJ databases">
        <title>Phylogenomic reconstructions and comparative analyses of Kickxellomycotina fungi.</title>
        <authorList>
            <person name="Reynolds N.K."/>
            <person name="Stajich J.E."/>
            <person name="Barry K."/>
            <person name="Grigoriev I.V."/>
            <person name="Crous P."/>
            <person name="Smith M.E."/>
        </authorList>
    </citation>
    <scope>NUCLEOTIDE SEQUENCE</scope>
    <source>
        <strain evidence="1">NRRL 5244</strain>
    </source>
</reference>
<evidence type="ECO:0000313" key="2">
    <source>
        <dbReference type="Proteomes" id="UP001150603"/>
    </source>
</evidence>
<proteinExistence type="predicted"/>